<evidence type="ECO:0000256" key="1">
    <source>
        <dbReference type="ARBA" id="ARBA00004651"/>
    </source>
</evidence>
<feature type="transmembrane region" description="Helical" evidence="6">
    <location>
        <begin position="719"/>
        <end position="743"/>
    </location>
</feature>
<keyword evidence="2" id="KW-1003">Cell membrane</keyword>
<feature type="domain" description="ABC3 transporter permease C-terminal" evidence="7">
    <location>
        <begin position="295"/>
        <end position="412"/>
    </location>
</feature>
<gene>
    <name evidence="9" type="ORF">GAZ26_18970</name>
</gene>
<evidence type="ECO:0000256" key="2">
    <source>
        <dbReference type="ARBA" id="ARBA00022475"/>
    </source>
</evidence>
<evidence type="ECO:0000256" key="4">
    <source>
        <dbReference type="ARBA" id="ARBA00022989"/>
    </source>
</evidence>
<evidence type="ECO:0000313" key="9">
    <source>
        <dbReference type="EMBL" id="KAB6420519.1"/>
    </source>
</evidence>
<dbReference type="Pfam" id="PF12704">
    <property type="entry name" value="MacB_PCD"/>
    <property type="match status" value="1"/>
</dbReference>
<accession>A0A7J5QMV0</accession>
<evidence type="ECO:0000313" key="10">
    <source>
        <dbReference type="Proteomes" id="UP000471447"/>
    </source>
</evidence>
<feature type="transmembrane region" description="Helical" evidence="6">
    <location>
        <begin position="675"/>
        <end position="698"/>
    </location>
</feature>
<feature type="domain" description="ABC3 transporter permease C-terminal" evidence="7">
    <location>
        <begin position="678"/>
        <end position="791"/>
    </location>
</feature>
<sequence>MIRHYFKIALRNLWKYKTQNFISVIGLAVGLLCFSICMYCSRFVETTDHCFTNYARIAELNLYDLQTDTYFSGTQTALSEELRTWAMGEAEAISCMTYSRLRSFLVGISQEKSLPYDLETIEVDSFYYEVFTPQIVAGNWKIASHTPNAVVLSQSTAIKIFGNVETAIGKQMTLTGRLFTSPETTPETGGTVYTIQAVMEDIPLNNSFIFMAHVDVLTMNDSEGLFQSRKRHDLTGARTFVLLSPLAGKVDLENQFRKRDYTYTLYNKEYTVVANGIGGASRNEAAFIFGWVTGIVGTLILLVGLINFFHFLIGSFLNRTKEYSIMKMAGCNWKQLFSLLFVQSLMIVFLSSFIVVWGIELIGNSIDFSFMGINMSFSSGLLIEHVLQYITFLIMFCAVICLLVSVRIRKISVQAGIHGSNKRRGKQWGRNFMLGIQFFICWVFVALTVGLFLQSEKTTQTLFHTLTQKEKAEIISIPLDYPFMKNKEKLEMVERFKQHAGVKDILLADVAYMGGVSGNLLMTEKGNENSWVEIEILSVPQHFFSFMNIPIRQGRTIQTKQDMVLDEAYTNRQKKDVIGMNFYDRHTDYTVCGICAPFQANVYYDNGGYAFQLYDPSDYVGHCYVKCYPGQQKEVVKWIERIRCEVLPENIPYQVKTFLDDIHEVQAIEYIMKDIILFFAVVSIIITLLGVYSSITLDTERRQKEVAIRKVNGAGTRQIIWLFVRLYISLLVITAAIAFPLVYIVLQLWKQMYTVFFDYGVCYWAGIFIFVFLITVLTIWFRIFNIARLNPAEVIKSE</sequence>
<dbReference type="EMBL" id="WDCG01000025">
    <property type="protein sequence ID" value="KAB6420519.1"/>
    <property type="molecule type" value="Genomic_DNA"/>
</dbReference>
<feature type="transmembrane region" description="Helical" evidence="6">
    <location>
        <begin position="288"/>
        <end position="317"/>
    </location>
</feature>
<feature type="transmembrane region" description="Helical" evidence="6">
    <location>
        <begin position="386"/>
        <end position="406"/>
    </location>
</feature>
<keyword evidence="3 6" id="KW-0812">Transmembrane</keyword>
<feature type="transmembrane region" description="Helical" evidence="6">
    <location>
        <begin position="337"/>
        <end position="359"/>
    </location>
</feature>
<name>A0A7J5QMV0_9BACE</name>
<feature type="transmembrane region" description="Helical" evidence="6">
    <location>
        <begin position="432"/>
        <end position="453"/>
    </location>
</feature>
<dbReference type="GO" id="GO:0022857">
    <property type="term" value="F:transmembrane transporter activity"/>
    <property type="evidence" value="ECO:0007669"/>
    <property type="project" value="TreeGrafter"/>
</dbReference>
<dbReference type="InterPro" id="IPR025857">
    <property type="entry name" value="MacB_PCD"/>
</dbReference>
<dbReference type="RefSeq" id="WP_151936464.1">
    <property type="nucleotide sequence ID" value="NZ_JAJCHQ010000012.1"/>
</dbReference>
<dbReference type="Proteomes" id="UP000471447">
    <property type="component" value="Unassembled WGS sequence"/>
</dbReference>
<proteinExistence type="predicted"/>
<feature type="transmembrane region" description="Helical" evidence="6">
    <location>
        <begin position="763"/>
        <end position="781"/>
    </location>
</feature>
<feature type="transmembrane region" description="Helical" evidence="6">
    <location>
        <begin position="21"/>
        <end position="44"/>
    </location>
</feature>
<keyword evidence="4 6" id="KW-1133">Transmembrane helix</keyword>
<dbReference type="GO" id="GO:0005886">
    <property type="term" value="C:plasma membrane"/>
    <property type="evidence" value="ECO:0007669"/>
    <property type="project" value="UniProtKB-SubCell"/>
</dbReference>
<dbReference type="InterPro" id="IPR050250">
    <property type="entry name" value="Macrolide_Exporter_MacB"/>
</dbReference>
<dbReference type="PANTHER" id="PTHR30572:SF18">
    <property type="entry name" value="ABC-TYPE MACROLIDE FAMILY EXPORT SYSTEM PERMEASE COMPONENT 2"/>
    <property type="match status" value="1"/>
</dbReference>
<dbReference type="PANTHER" id="PTHR30572">
    <property type="entry name" value="MEMBRANE COMPONENT OF TRANSPORTER-RELATED"/>
    <property type="match status" value="1"/>
</dbReference>
<dbReference type="AlphaFoldDB" id="A0A7J5QMV0"/>
<evidence type="ECO:0000256" key="3">
    <source>
        <dbReference type="ARBA" id="ARBA00022692"/>
    </source>
</evidence>
<keyword evidence="5 6" id="KW-0472">Membrane</keyword>
<evidence type="ECO:0000256" key="6">
    <source>
        <dbReference type="SAM" id="Phobius"/>
    </source>
</evidence>
<dbReference type="InterPro" id="IPR003838">
    <property type="entry name" value="ABC3_permease_C"/>
</dbReference>
<organism evidence="9 10">
    <name type="scientific">Bacteroides xylanisolvens</name>
    <dbReference type="NCBI Taxonomy" id="371601"/>
    <lineage>
        <taxon>Bacteria</taxon>
        <taxon>Pseudomonadati</taxon>
        <taxon>Bacteroidota</taxon>
        <taxon>Bacteroidia</taxon>
        <taxon>Bacteroidales</taxon>
        <taxon>Bacteroidaceae</taxon>
        <taxon>Bacteroides</taxon>
    </lineage>
</organism>
<protein>
    <submittedName>
        <fullName evidence="9">ABC transporter permease</fullName>
    </submittedName>
</protein>
<comment type="subcellular location">
    <subcellularLocation>
        <location evidence="1">Cell membrane</location>
        <topology evidence="1">Multi-pass membrane protein</topology>
    </subcellularLocation>
</comment>
<evidence type="ECO:0000259" key="7">
    <source>
        <dbReference type="Pfam" id="PF02687"/>
    </source>
</evidence>
<evidence type="ECO:0000256" key="5">
    <source>
        <dbReference type="ARBA" id="ARBA00023136"/>
    </source>
</evidence>
<feature type="domain" description="MacB-like periplasmic core" evidence="8">
    <location>
        <begin position="21"/>
        <end position="212"/>
    </location>
</feature>
<dbReference type="Pfam" id="PF02687">
    <property type="entry name" value="FtsX"/>
    <property type="match status" value="2"/>
</dbReference>
<reference evidence="9 10" key="1">
    <citation type="journal article" date="2019" name="Nat. Med.">
        <title>A library of human gut bacterial isolates paired with longitudinal multiomics data enables mechanistic microbiome research.</title>
        <authorList>
            <person name="Poyet M."/>
            <person name="Groussin M."/>
            <person name="Gibbons S.M."/>
            <person name="Avila-Pacheco J."/>
            <person name="Jiang X."/>
            <person name="Kearney S.M."/>
            <person name="Perrotta A.R."/>
            <person name="Berdy B."/>
            <person name="Zhao S."/>
            <person name="Lieberman T.D."/>
            <person name="Swanson P.K."/>
            <person name="Smith M."/>
            <person name="Roesemann S."/>
            <person name="Alexander J.E."/>
            <person name="Rich S.A."/>
            <person name="Livny J."/>
            <person name="Vlamakis H."/>
            <person name="Clish C."/>
            <person name="Bullock K."/>
            <person name="Deik A."/>
            <person name="Scott J."/>
            <person name="Pierce K.A."/>
            <person name="Xavier R.J."/>
            <person name="Alm E.J."/>
        </authorList>
    </citation>
    <scope>NUCLEOTIDE SEQUENCE [LARGE SCALE GENOMIC DNA]</scope>
    <source>
        <strain evidence="9 10">BIOML-A7</strain>
    </source>
</reference>
<evidence type="ECO:0000259" key="8">
    <source>
        <dbReference type="Pfam" id="PF12704"/>
    </source>
</evidence>
<comment type="caution">
    <text evidence="9">The sequence shown here is derived from an EMBL/GenBank/DDBJ whole genome shotgun (WGS) entry which is preliminary data.</text>
</comment>